<reference evidence="1" key="2">
    <citation type="journal article" date="2015" name="Data Brief">
        <title>Shoot transcriptome of the giant reed, Arundo donax.</title>
        <authorList>
            <person name="Barrero R.A."/>
            <person name="Guerrero F.D."/>
            <person name="Moolhuijzen P."/>
            <person name="Goolsby J.A."/>
            <person name="Tidwell J."/>
            <person name="Bellgard S.E."/>
            <person name="Bellgard M.I."/>
        </authorList>
    </citation>
    <scope>NUCLEOTIDE SEQUENCE</scope>
    <source>
        <tissue evidence="1">Shoot tissue taken approximately 20 cm above the soil surface</tissue>
    </source>
</reference>
<protein>
    <submittedName>
        <fullName evidence="1">Uncharacterized protein</fullName>
    </submittedName>
</protein>
<reference evidence="1" key="1">
    <citation type="submission" date="2014-09" db="EMBL/GenBank/DDBJ databases">
        <authorList>
            <person name="Magalhaes I.L.F."/>
            <person name="Oliveira U."/>
            <person name="Santos F.R."/>
            <person name="Vidigal T.H.D.A."/>
            <person name="Brescovit A.D."/>
            <person name="Santos A.J."/>
        </authorList>
    </citation>
    <scope>NUCLEOTIDE SEQUENCE</scope>
    <source>
        <tissue evidence="1">Shoot tissue taken approximately 20 cm above the soil surface</tissue>
    </source>
</reference>
<name>A0A0A9CWQ1_ARUDO</name>
<sequence length="106" mass="12280">MIKEDTDTKLEKEKEAYHRVVHFSLHNIKPYIRLISHINSIKQDSLQIDKIYPKKIKIKIGVSTITVDFLVLPLSVHERSSMIYNIMAYVQSACQNKMNSTTISSM</sequence>
<organism evidence="1">
    <name type="scientific">Arundo donax</name>
    <name type="common">Giant reed</name>
    <name type="synonym">Donax arundinaceus</name>
    <dbReference type="NCBI Taxonomy" id="35708"/>
    <lineage>
        <taxon>Eukaryota</taxon>
        <taxon>Viridiplantae</taxon>
        <taxon>Streptophyta</taxon>
        <taxon>Embryophyta</taxon>
        <taxon>Tracheophyta</taxon>
        <taxon>Spermatophyta</taxon>
        <taxon>Magnoliopsida</taxon>
        <taxon>Liliopsida</taxon>
        <taxon>Poales</taxon>
        <taxon>Poaceae</taxon>
        <taxon>PACMAD clade</taxon>
        <taxon>Arundinoideae</taxon>
        <taxon>Arundineae</taxon>
        <taxon>Arundo</taxon>
    </lineage>
</organism>
<dbReference type="AlphaFoldDB" id="A0A0A9CWQ1"/>
<dbReference type="EMBL" id="GBRH01221973">
    <property type="protein sequence ID" value="JAD75922.1"/>
    <property type="molecule type" value="Transcribed_RNA"/>
</dbReference>
<accession>A0A0A9CWQ1</accession>
<evidence type="ECO:0000313" key="1">
    <source>
        <dbReference type="EMBL" id="JAD75922.1"/>
    </source>
</evidence>
<proteinExistence type="predicted"/>